<gene>
    <name evidence="2" type="ORF">FPZ49_32550</name>
</gene>
<keyword evidence="1" id="KW-0732">Signal</keyword>
<comment type="caution">
    <text evidence="2">The sequence shown here is derived from an EMBL/GenBank/DDBJ whole genome shotgun (WGS) entry which is preliminary data.</text>
</comment>
<evidence type="ECO:0000313" key="2">
    <source>
        <dbReference type="EMBL" id="TVY01096.1"/>
    </source>
</evidence>
<proteinExistence type="predicted"/>
<keyword evidence="3" id="KW-1185">Reference proteome</keyword>
<sequence>MLKMKLALSAGIIAFTFLFPISAFASSNTTTYTYTNQSSQYNSSFLASLNQLLSKIVPGVFANKDYDQFEKWSTTDKKDYDDFKSWYDRNKNDCPDTSFQIWQKWFCY</sequence>
<protein>
    <submittedName>
        <fullName evidence="2">Uncharacterized protein</fullName>
    </submittedName>
</protein>
<accession>A0A559JML1</accession>
<evidence type="ECO:0000313" key="3">
    <source>
        <dbReference type="Proteomes" id="UP000317036"/>
    </source>
</evidence>
<feature type="chain" id="PRO_5021713109" evidence="1">
    <location>
        <begin position="26"/>
        <end position="108"/>
    </location>
</feature>
<name>A0A559JML1_9BACL</name>
<feature type="signal peptide" evidence="1">
    <location>
        <begin position="1"/>
        <end position="25"/>
    </location>
</feature>
<reference evidence="2 3" key="1">
    <citation type="submission" date="2019-07" db="EMBL/GenBank/DDBJ databases">
        <authorList>
            <person name="Kim J."/>
        </authorList>
    </citation>
    <scope>NUCLEOTIDE SEQUENCE [LARGE SCALE GENOMIC DNA]</scope>
    <source>
        <strain evidence="2 3">JC52</strain>
    </source>
</reference>
<organism evidence="2 3">
    <name type="scientific">Paenibacillus cremeus</name>
    <dbReference type="NCBI Taxonomy" id="2163881"/>
    <lineage>
        <taxon>Bacteria</taxon>
        <taxon>Bacillati</taxon>
        <taxon>Bacillota</taxon>
        <taxon>Bacilli</taxon>
        <taxon>Bacillales</taxon>
        <taxon>Paenibacillaceae</taxon>
        <taxon>Paenibacillus</taxon>
    </lineage>
</organism>
<dbReference type="RefSeq" id="WP_144854461.1">
    <property type="nucleotide sequence ID" value="NZ_VNJI01000070.1"/>
</dbReference>
<dbReference type="EMBL" id="VNJI01000070">
    <property type="protein sequence ID" value="TVY01096.1"/>
    <property type="molecule type" value="Genomic_DNA"/>
</dbReference>
<evidence type="ECO:0000256" key="1">
    <source>
        <dbReference type="SAM" id="SignalP"/>
    </source>
</evidence>
<dbReference type="Proteomes" id="UP000317036">
    <property type="component" value="Unassembled WGS sequence"/>
</dbReference>
<dbReference type="AlphaFoldDB" id="A0A559JML1"/>